<organism evidence="2 3">
    <name type="scientific">Ascobolus immersus RN42</name>
    <dbReference type="NCBI Taxonomy" id="1160509"/>
    <lineage>
        <taxon>Eukaryota</taxon>
        <taxon>Fungi</taxon>
        <taxon>Dikarya</taxon>
        <taxon>Ascomycota</taxon>
        <taxon>Pezizomycotina</taxon>
        <taxon>Pezizomycetes</taxon>
        <taxon>Pezizales</taxon>
        <taxon>Ascobolaceae</taxon>
        <taxon>Ascobolus</taxon>
    </lineage>
</organism>
<dbReference type="EMBL" id="ML119714">
    <property type="protein sequence ID" value="RPA78207.1"/>
    <property type="molecule type" value="Genomic_DNA"/>
</dbReference>
<evidence type="ECO:0000313" key="2">
    <source>
        <dbReference type="EMBL" id="RPA78207.1"/>
    </source>
</evidence>
<proteinExistence type="predicted"/>
<reference evidence="2 3" key="1">
    <citation type="journal article" date="2018" name="Nat. Ecol. Evol.">
        <title>Pezizomycetes genomes reveal the molecular basis of ectomycorrhizal truffle lifestyle.</title>
        <authorList>
            <person name="Murat C."/>
            <person name="Payen T."/>
            <person name="Noel B."/>
            <person name="Kuo A."/>
            <person name="Morin E."/>
            <person name="Chen J."/>
            <person name="Kohler A."/>
            <person name="Krizsan K."/>
            <person name="Balestrini R."/>
            <person name="Da Silva C."/>
            <person name="Montanini B."/>
            <person name="Hainaut M."/>
            <person name="Levati E."/>
            <person name="Barry K.W."/>
            <person name="Belfiori B."/>
            <person name="Cichocki N."/>
            <person name="Clum A."/>
            <person name="Dockter R.B."/>
            <person name="Fauchery L."/>
            <person name="Guy J."/>
            <person name="Iotti M."/>
            <person name="Le Tacon F."/>
            <person name="Lindquist E.A."/>
            <person name="Lipzen A."/>
            <person name="Malagnac F."/>
            <person name="Mello A."/>
            <person name="Molinier V."/>
            <person name="Miyauchi S."/>
            <person name="Poulain J."/>
            <person name="Riccioni C."/>
            <person name="Rubini A."/>
            <person name="Sitrit Y."/>
            <person name="Splivallo R."/>
            <person name="Traeger S."/>
            <person name="Wang M."/>
            <person name="Zifcakova L."/>
            <person name="Wipf D."/>
            <person name="Zambonelli A."/>
            <person name="Paolocci F."/>
            <person name="Nowrousian M."/>
            <person name="Ottonello S."/>
            <person name="Baldrian P."/>
            <person name="Spatafora J.W."/>
            <person name="Henrissat B."/>
            <person name="Nagy L.G."/>
            <person name="Aury J.M."/>
            <person name="Wincker P."/>
            <person name="Grigoriev I.V."/>
            <person name="Bonfante P."/>
            <person name="Martin F.M."/>
        </authorList>
    </citation>
    <scope>NUCLEOTIDE SEQUENCE [LARGE SCALE GENOMIC DNA]</scope>
    <source>
        <strain evidence="2 3">RN42</strain>
    </source>
</reference>
<sequence>MFRLGPPDNVFGITEIRDLGAYYLGTRGCGSIRDIVNRFGTAEIRRYARSKDGTRITLTGMMRSRRAVMAGLRKKNYQEQTSHGQEYENEEREPNTDGRLAVQSSDREGVKLRDREAHQRLYYELVCFGLCKSPLRLPLAAYYLSRSRFYSFLVCSFLPSLRLTQGYPYTNSFFFFLLEQASLIRSQYCSTNPLSRRATKAAERSHEIKLSNQVIYKKPPKTRTKG</sequence>
<accession>A0A3N4HYG0</accession>
<name>A0A3N4HYG0_ASCIM</name>
<feature type="region of interest" description="Disordered" evidence="1">
    <location>
        <begin position="77"/>
        <end position="107"/>
    </location>
</feature>
<dbReference type="Proteomes" id="UP000275078">
    <property type="component" value="Unassembled WGS sequence"/>
</dbReference>
<evidence type="ECO:0000313" key="3">
    <source>
        <dbReference type="Proteomes" id="UP000275078"/>
    </source>
</evidence>
<keyword evidence="3" id="KW-1185">Reference proteome</keyword>
<evidence type="ECO:0000256" key="1">
    <source>
        <dbReference type="SAM" id="MobiDB-lite"/>
    </source>
</evidence>
<gene>
    <name evidence="2" type="ORF">BJ508DRAFT_309455</name>
</gene>
<protein>
    <submittedName>
        <fullName evidence="2">Uncharacterized protein</fullName>
    </submittedName>
</protein>
<dbReference type="AlphaFoldDB" id="A0A3N4HYG0"/>